<keyword evidence="3 4" id="KW-0413">Isomerase</keyword>
<evidence type="ECO:0000256" key="1">
    <source>
        <dbReference type="ARBA" id="ARBA00001933"/>
    </source>
</evidence>
<dbReference type="InterPro" id="IPR020622">
    <property type="entry name" value="Ala_racemase_pyridoxalP-BS"/>
</dbReference>
<feature type="active site" description="Proton acceptor; specific for D-alanine" evidence="4">
    <location>
        <position position="41"/>
    </location>
</feature>
<evidence type="ECO:0000256" key="2">
    <source>
        <dbReference type="ARBA" id="ARBA00022898"/>
    </source>
</evidence>
<dbReference type="InterPro" id="IPR029066">
    <property type="entry name" value="PLP-binding_barrel"/>
</dbReference>
<feature type="active site" description="Proton acceptor; specific for L-alanine" evidence="4">
    <location>
        <position position="267"/>
    </location>
</feature>
<comment type="catalytic activity">
    <reaction evidence="4">
        <text>L-alanine = D-alanine</text>
        <dbReference type="Rhea" id="RHEA:20249"/>
        <dbReference type="ChEBI" id="CHEBI:57416"/>
        <dbReference type="ChEBI" id="CHEBI:57972"/>
        <dbReference type="EC" id="5.1.1.1"/>
    </reaction>
</comment>
<evidence type="ECO:0000256" key="4">
    <source>
        <dbReference type="HAMAP-Rule" id="MF_01201"/>
    </source>
</evidence>
<dbReference type="Proteomes" id="UP001518925">
    <property type="component" value="Unassembled WGS sequence"/>
</dbReference>
<dbReference type="PROSITE" id="PS00395">
    <property type="entry name" value="ALANINE_RACEMASE"/>
    <property type="match status" value="1"/>
</dbReference>
<comment type="pathway">
    <text evidence="4">Amino-acid biosynthesis; D-alanine biosynthesis; D-alanine from L-alanine: step 1/1.</text>
</comment>
<comment type="similarity">
    <text evidence="4">Belongs to the alanine racemase family.</text>
</comment>
<dbReference type="RefSeq" id="WP_204203072.1">
    <property type="nucleotide sequence ID" value="NZ_JAFELM010000026.1"/>
</dbReference>
<organism evidence="6 7">
    <name type="scientific">Bacillus suaedaesalsae</name>
    <dbReference type="NCBI Taxonomy" id="2810349"/>
    <lineage>
        <taxon>Bacteria</taxon>
        <taxon>Bacillati</taxon>
        <taxon>Bacillota</taxon>
        <taxon>Bacilli</taxon>
        <taxon>Bacillales</taxon>
        <taxon>Bacillaceae</taxon>
        <taxon>Bacillus</taxon>
    </lineage>
</organism>
<protein>
    <recommendedName>
        <fullName evidence="4">Alanine racemase</fullName>
        <ecNumber evidence="4">5.1.1.1</ecNumber>
    </recommendedName>
</protein>
<dbReference type="EC" id="5.1.1.1" evidence="4"/>
<keyword evidence="7" id="KW-1185">Reference proteome</keyword>
<accession>A0ABS2DI62</accession>
<gene>
    <name evidence="6" type="primary">alr</name>
    <name evidence="6" type="ORF">JR050_08465</name>
</gene>
<evidence type="ECO:0000259" key="5">
    <source>
        <dbReference type="SMART" id="SM01005"/>
    </source>
</evidence>
<dbReference type="GO" id="GO:0008784">
    <property type="term" value="F:alanine racemase activity"/>
    <property type="evidence" value="ECO:0007669"/>
    <property type="project" value="UniProtKB-EC"/>
</dbReference>
<proteinExistence type="inferred from homology"/>
<comment type="function">
    <text evidence="4">Catalyzes the interconversion of L-alanine and D-alanine. May also act on other amino acids.</text>
</comment>
<dbReference type="CDD" id="cd00430">
    <property type="entry name" value="PLPDE_III_AR"/>
    <property type="match status" value="1"/>
</dbReference>
<dbReference type="InterPro" id="IPR001608">
    <property type="entry name" value="Ala_racemase_N"/>
</dbReference>
<dbReference type="PRINTS" id="PR00992">
    <property type="entry name" value="ALARACEMASE"/>
</dbReference>
<dbReference type="EMBL" id="JAFELM010000026">
    <property type="protein sequence ID" value="MBM6617700.1"/>
    <property type="molecule type" value="Genomic_DNA"/>
</dbReference>
<feature type="binding site" evidence="4">
    <location>
        <position position="314"/>
    </location>
    <ligand>
        <name>substrate</name>
    </ligand>
</feature>
<dbReference type="Pfam" id="PF01168">
    <property type="entry name" value="Ala_racemase_N"/>
    <property type="match status" value="1"/>
</dbReference>
<dbReference type="InterPro" id="IPR009006">
    <property type="entry name" value="Ala_racemase/Decarboxylase_C"/>
</dbReference>
<keyword evidence="2 4" id="KW-0663">Pyridoxal phosphate</keyword>
<feature type="binding site" evidence="4">
    <location>
        <position position="136"/>
    </location>
    <ligand>
        <name>substrate</name>
    </ligand>
</feature>
<evidence type="ECO:0000313" key="7">
    <source>
        <dbReference type="Proteomes" id="UP001518925"/>
    </source>
</evidence>
<dbReference type="NCBIfam" id="TIGR00492">
    <property type="entry name" value="alr"/>
    <property type="match status" value="1"/>
</dbReference>
<dbReference type="Gene3D" id="3.20.20.10">
    <property type="entry name" value="Alanine racemase"/>
    <property type="match status" value="1"/>
</dbReference>
<dbReference type="SUPFAM" id="SSF51419">
    <property type="entry name" value="PLP-binding barrel"/>
    <property type="match status" value="1"/>
</dbReference>
<dbReference type="InterPro" id="IPR000821">
    <property type="entry name" value="Ala_racemase"/>
</dbReference>
<reference evidence="6 7" key="1">
    <citation type="submission" date="2021-02" db="EMBL/GenBank/DDBJ databases">
        <title>Bacillus sp. RD4P76, an endophyte from a halophyte.</title>
        <authorList>
            <person name="Sun J.-Q."/>
        </authorList>
    </citation>
    <scope>NUCLEOTIDE SEQUENCE [LARGE SCALE GENOMIC DNA]</scope>
    <source>
        <strain evidence="6 7">RD4P76</strain>
    </source>
</reference>
<feature type="domain" description="Alanine racemase C-terminal" evidence="5">
    <location>
        <begin position="246"/>
        <end position="371"/>
    </location>
</feature>
<dbReference type="InterPro" id="IPR011079">
    <property type="entry name" value="Ala_racemase_C"/>
</dbReference>
<dbReference type="PANTHER" id="PTHR30511">
    <property type="entry name" value="ALANINE RACEMASE"/>
    <property type="match status" value="1"/>
</dbReference>
<feature type="modified residue" description="N6-(pyridoxal phosphate)lysine" evidence="4">
    <location>
        <position position="41"/>
    </location>
</feature>
<sequence length="388" mass="43539">MTKPQFYRDTWVEVQLQDIYENVQSMRQYLDPSVKIIGVVKANAYGHGDVQVAKTALKAGASILAVAFLDEAISLRKSGIEAPILVLGATHSEDANIAIKYNISVTVYEKKWLEEVVGNITDPLSVHIKYDTGMNRLGLKTIDELRTVLDFVKEVSSIKVEGLYTHFSSADEIDTTYTEFQYENFIEAVEYCRNSTNIPIVHCGNSATGLRFPTRLFNAVRLGIAMYGLSPSEEMKEILPFPLKGAFSLHSRLSHVKKIHAGEKVSYGATYTATEDEWIGTVPIGYADGWSRSLSMREVLVDGRRTPIIGRICMDQLMIRLPQKFEVGTKVTLIGKQDDEYISVDEVASALGTINYEITCMISYRVPRVFMDGENMIEVMNPLLHHFD</sequence>
<dbReference type="Pfam" id="PF00842">
    <property type="entry name" value="Ala_racemase_C"/>
    <property type="match status" value="1"/>
</dbReference>
<comment type="caution">
    <text evidence="6">The sequence shown here is derived from an EMBL/GenBank/DDBJ whole genome shotgun (WGS) entry which is preliminary data.</text>
</comment>
<dbReference type="HAMAP" id="MF_01201">
    <property type="entry name" value="Ala_racemase"/>
    <property type="match status" value="1"/>
</dbReference>
<dbReference type="PANTHER" id="PTHR30511:SF0">
    <property type="entry name" value="ALANINE RACEMASE, CATABOLIC-RELATED"/>
    <property type="match status" value="1"/>
</dbReference>
<dbReference type="SMART" id="SM01005">
    <property type="entry name" value="Ala_racemase_C"/>
    <property type="match status" value="1"/>
</dbReference>
<name>A0ABS2DI62_9BACI</name>
<dbReference type="Gene3D" id="2.40.37.10">
    <property type="entry name" value="Lyase, Ornithine Decarboxylase, Chain A, domain 1"/>
    <property type="match status" value="1"/>
</dbReference>
<dbReference type="SUPFAM" id="SSF50621">
    <property type="entry name" value="Alanine racemase C-terminal domain-like"/>
    <property type="match status" value="1"/>
</dbReference>
<comment type="cofactor">
    <cofactor evidence="1 4">
        <name>pyridoxal 5'-phosphate</name>
        <dbReference type="ChEBI" id="CHEBI:597326"/>
    </cofactor>
</comment>
<evidence type="ECO:0000313" key="6">
    <source>
        <dbReference type="EMBL" id="MBM6617700.1"/>
    </source>
</evidence>
<evidence type="ECO:0000256" key="3">
    <source>
        <dbReference type="ARBA" id="ARBA00023235"/>
    </source>
</evidence>